<evidence type="ECO:0000256" key="6">
    <source>
        <dbReference type="ARBA" id="ARBA00022777"/>
    </source>
</evidence>
<dbReference type="GO" id="GO:0004674">
    <property type="term" value="F:protein serine/threonine kinase activity"/>
    <property type="evidence" value="ECO:0007669"/>
    <property type="project" value="UniProtKB-KW"/>
</dbReference>
<accession>A0AAV9A9R2</accession>
<dbReference type="EC" id="2.7.11.1" evidence="1"/>
<keyword evidence="3" id="KW-0808">Transferase</keyword>
<evidence type="ECO:0000313" key="12">
    <source>
        <dbReference type="EMBL" id="KAK1260924.1"/>
    </source>
</evidence>
<evidence type="ECO:0000256" key="7">
    <source>
        <dbReference type="ARBA" id="ARBA00022840"/>
    </source>
</evidence>
<evidence type="ECO:0000256" key="8">
    <source>
        <dbReference type="ARBA" id="ARBA00023157"/>
    </source>
</evidence>
<keyword evidence="8" id="KW-1015">Disulfide bond</keyword>
<dbReference type="AlphaFoldDB" id="A0AAV9A9R2"/>
<keyword evidence="6 12" id="KW-0418">Kinase</keyword>
<dbReference type="GO" id="GO:0048544">
    <property type="term" value="P:recognition of pollen"/>
    <property type="evidence" value="ECO:0007669"/>
    <property type="project" value="InterPro"/>
</dbReference>
<dbReference type="SUPFAM" id="SSF56112">
    <property type="entry name" value="Protein kinase-like (PK-like)"/>
    <property type="match status" value="1"/>
</dbReference>
<keyword evidence="13" id="KW-1185">Reference proteome</keyword>
<proteinExistence type="predicted"/>
<dbReference type="Gene3D" id="1.10.510.10">
    <property type="entry name" value="Transferase(Phosphotransferase) domain 1"/>
    <property type="match status" value="1"/>
</dbReference>
<keyword evidence="4" id="KW-0732">Signal</keyword>
<dbReference type="GO" id="GO:0005524">
    <property type="term" value="F:ATP binding"/>
    <property type="evidence" value="ECO:0007669"/>
    <property type="project" value="UniProtKB-KW"/>
</dbReference>
<reference evidence="12" key="2">
    <citation type="submission" date="2023-06" db="EMBL/GenBank/DDBJ databases">
        <authorList>
            <person name="Ma L."/>
            <person name="Liu K.-W."/>
            <person name="Li Z."/>
            <person name="Hsiao Y.-Y."/>
            <person name="Qi Y."/>
            <person name="Fu T."/>
            <person name="Tang G."/>
            <person name="Zhang D."/>
            <person name="Sun W.-H."/>
            <person name="Liu D.-K."/>
            <person name="Li Y."/>
            <person name="Chen G.-Z."/>
            <person name="Liu X.-D."/>
            <person name="Liao X.-Y."/>
            <person name="Jiang Y.-T."/>
            <person name="Yu X."/>
            <person name="Hao Y."/>
            <person name="Huang J."/>
            <person name="Zhao X.-W."/>
            <person name="Ke S."/>
            <person name="Chen Y.-Y."/>
            <person name="Wu W.-L."/>
            <person name="Hsu J.-L."/>
            <person name="Lin Y.-F."/>
            <person name="Huang M.-D."/>
            <person name="Li C.-Y."/>
            <person name="Huang L."/>
            <person name="Wang Z.-W."/>
            <person name="Zhao X."/>
            <person name="Zhong W.-Y."/>
            <person name="Peng D.-H."/>
            <person name="Ahmad S."/>
            <person name="Lan S."/>
            <person name="Zhang J.-S."/>
            <person name="Tsai W.-C."/>
            <person name="Van De Peer Y."/>
            <person name="Liu Z.-J."/>
        </authorList>
    </citation>
    <scope>NUCLEOTIDE SEQUENCE</scope>
    <source>
        <strain evidence="12">SCP</strain>
        <tissue evidence="12">Leaves</tissue>
    </source>
</reference>
<comment type="catalytic activity">
    <reaction evidence="10">
        <text>L-seryl-[protein] + ATP = O-phospho-L-seryl-[protein] + ADP + H(+)</text>
        <dbReference type="Rhea" id="RHEA:17989"/>
        <dbReference type="Rhea" id="RHEA-COMP:9863"/>
        <dbReference type="Rhea" id="RHEA-COMP:11604"/>
        <dbReference type="ChEBI" id="CHEBI:15378"/>
        <dbReference type="ChEBI" id="CHEBI:29999"/>
        <dbReference type="ChEBI" id="CHEBI:30616"/>
        <dbReference type="ChEBI" id="CHEBI:83421"/>
        <dbReference type="ChEBI" id="CHEBI:456216"/>
        <dbReference type="EC" id="2.7.11.1"/>
    </reaction>
</comment>
<evidence type="ECO:0000256" key="5">
    <source>
        <dbReference type="ARBA" id="ARBA00022741"/>
    </source>
</evidence>
<evidence type="ECO:0000313" key="13">
    <source>
        <dbReference type="Proteomes" id="UP001179952"/>
    </source>
</evidence>
<dbReference type="Proteomes" id="UP001179952">
    <property type="component" value="Unassembled WGS sequence"/>
</dbReference>
<evidence type="ECO:0000259" key="11">
    <source>
        <dbReference type="PROSITE" id="PS50011"/>
    </source>
</evidence>
<dbReference type="PANTHER" id="PTHR27002">
    <property type="entry name" value="RECEPTOR-LIKE SERINE/THREONINE-PROTEIN KINASE SD1-8"/>
    <property type="match status" value="1"/>
</dbReference>
<evidence type="ECO:0000256" key="2">
    <source>
        <dbReference type="ARBA" id="ARBA00022527"/>
    </source>
</evidence>
<gene>
    <name evidence="12" type="ORF">QJS04_geneDACA019117</name>
</gene>
<comment type="caution">
    <text evidence="12">The sequence shown here is derived from an EMBL/GenBank/DDBJ whole genome shotgun (WGS) entry which is preliminary data.</text>
</comment>
<sequence>MEGYITFSSNALGREESRVVYQPRGIYKYLMYLLDSTGNLKMMYREDLIKNWTVNWVRPGRPCDLYDRCGPNSICDGSTLAQTCTCLQGFKPQNQKDLEAGNWSGGCVRTKPLSCDNKEKRRRVLFGEPRLSISFERTKSISNDVPLFNFNVVQAATNNFSTSNKLGEGGFGPVYMRGKRYHIIEGIAQGLLYLHQYSRLRIIHRDLKTSNILLNDLMNPKISDFGLARIFEGTQKEANTERVVGT</sequence>
<name>A0AAV9A9R2_ACOGR</name>
<dbReference type="EMBL" id="JAUJYN010000011">
    <property type="protein sequence ID" value="KAK1260924.1"/>
    <property type="molecule type" value="Genomic_DNA"/>
</dbReference>
<keyword evidence="2" id="KW-0723">Serine/threonine-protein kinase</keyword>
<feature type="domain" description="Protein kinase" evidence="11">
    <location>
        <begin position="1"/>
        <end position="246"/>
    </location>
</feature>
<dbReference type="PROSITE" id="PS00108">
    <property type="entry name" value="PROTEIN_KINASE_ST"/>
    <property type="match status" value="1"/>
</dbReference>
<dbReference type="InterPro" id="IPR011009">
    <property type="entry name" value="Kinase-like_dom_sf"/>
</dbReference>
<dbReference type="PROSITE" id="PS50011">
    <property type="entry name" value="PROTEIN_KINASE_DOM"/>
    <property type="match status" value="1"/>
</dbReference>
<dbReference type="Pfam" id="PF00954">
    <property type="entry name" value="S_locus_glycop"/>
    <property type="match status" value="1"/>
</dbReference>
<evidence type="ECO:0000256" key="4">
    <source>
        <dbReference type="ARBA" id="ARBA00022729"/>
    </source>
</evidence>
<dbReference type="Pfam" id="PF00069">
    <property type="entry name" value="Pkinase"/>
    <property type="match status" value="1"/>
</dbReference>
<dbReference type="InterPro" id="IPR000719">
    <property type="entry name" value="Prot_kinase_dom"/>
</dbReference>
<evidence type="ECO:0000256" key="1">
    <source>
        <dbReference type="ARBA" id="ARBA00012513"/>
    </source>
</evidence>
<dbReference type="FunFam" id="1.10.510.10:FF:001023">
    <property type="entry name" value="Os07g0541700 protein"/>
    <property type="match status" value="1"/>
</dbReference>
<keyword evidence="7" id="KW-0067">ATP-binding</keyword>
<evidence type="ECO:0000256" key="3">
    <source>
        <dbReference type="ARBA" id="ARBA00022679"/>
    </source>
</evidence>
<reference evidence="12" key="1">
    <citation type="journal article" date="2023" name="Nat. Commun.">
        <title>Diploid and tetraploid genomes of Acorus and the evolution of monocots.</title>
        <authorList>
            <person name="Ma L."/>
            <person name="Liu K.W."/>
            <person name="Li Z."/>
            <person name="Hsiao Y.Y."/>
            <person name="Qi Y."/>
            <person name="Fu T."/>
            <person name="Tang G.D."/>
            <person name="Zhang D."/>
            <person name="Sun W.H."/>
            <person name="Liu D.K."/>
            <person name="Li Y."/>
            <person name="Chen G.Z."/>
            <person name="Liu X.D."/>
            <person name="Liao X.Y."/>
            <person name="Jiang Y.T."/>
            <person name="Yu X."/>
            <person name="Hao Y."/>
            <person name="Huang J."/>
            <person name="Zhao X.W."/>
            <person name="Ke S."/>
            <person name="Chen Y.Y."/>
            <person name="Wu W.L."/>
            <person name="Hsu J.L."/>
            <person name="Lin Y.F."/>
            <person name="Huang M.D."/>
            <person name="Li C.Y."/>
            <person name="Huang L."/>
            <person name="Wang Z.W."/>
            <person name="Zhao X."/>
            <person name="Zhong W.Y."/>
            <person name="Peng D.H."/>
            <person name="Ahmad S."/>
            <person name="Lan S."/>
            <person name="Zhang J.S."/>
            <person name="Tsai W.C."/>
            <person name="Van de Peer Y."/>
            <person name="Liu Z.J."/>
        </authorList>
    </citation>
    <scope>NUCLEOTIDE SEQUENCE</scope>
    <source>
        <strain evidence="12">SCP</strain>
    </source>
</reference>
<evidence type="ECO:0000256" key="10">
    <source>
        <dbReference type="ARBA" id="ARBA00048679"/>
    </source>
</evidence>
<keyword evidence="5" id="KW-0547">Nucleotide-binding</keyword>
<evidence type="ECO:0000256" key="9">
    <source>
        <dbReference type="ARBA" id="ARBA00047899"/>
    </source>
</evidence>
<organism evidence="12 13">
    <name type="scientific">Acorus gramineus</name>
    <name type="common">Dwarf sweet flag</name>
    <dbReference type="NCBI Taxonomy" id="55184"/>
    <lineage>
        <taxon>Eukaryota</taxon>
        <taxon>Viridiplantae</taxon>
        <taxon>Streptophyta</taxon>
        <taxon>Embryophyta</taxon>
        <taxon>Tracheophyta</taxon>
        <taxon>Spermatophyta</taxon>
        <taxon>Magnoliopsida</taxon>
        <taxon>Liliopsida</taxon>
        <taxon>Acoraceae</taxon>
        <taxon>Acorus</taxon>
    </lineage>
</organism>
<comment type="catalytic activity">
    <reaction evidence="9">
        <text>L-threonyl-[protein] + ATP = O-phospho-L-threonyl-[protein] + ADP + H(+)</text>
        <dbReference type="Rhea" id="RHEA:46608"/>
        <dbReference type="Rhea" id="RHEA-COMP:11060"/>
        <dbReference type="Rhea" id="RHEA-COMP:11605"/>
        <dbReference type="ChEBI" id="CHEBI:15378"/>
        <dbReference type="ChEBI" id="CHEBI:30013"/>
        <dbReference type="ChEBI" id="CHEBI:30616"/>
        <dbReference type="ChEBI" id="CHEBI:61977"/>
        <dbReference type="ChEBI" id="CHEBI:456216"/>
        <dbReference type="EC" id="2.7.11.1"/>
    </reaction>
</comment>
<protein>
    <recommendedName>
        <fullName evidence="1">non-specific serine/threonine protein kinase</fullName>
        <ecNumber evidence="1">2.7.11.1</ecNumber>
    </recommendedName>
</protein>
<dbReference type="Gene3D" id="3.30.200.20">
    <property type="entry name" value="Phosphorylase Kinase, domain 1"/>
    <property type="match status" value="1"/>
</dbReference>
<dbReference type="GO" id="GO:0005886">
    <property type="term" value="C:plasma membrane"/>
    <property type="evidence" value="ECO:0007669"/>
    <property type="project" value="TreeGrafter"/>
</dbReference>
<dbReference type="InterPro" id="IPR000858">
    <property type="entry name" value="S_locus_glycoprot_dom"/>
</dbReference>
<dbReference type="InterPro" id="IPR008271">
    <property type="entry name" value="Ser/Thr_kinase_AS"/>
</dbReference>